<dbReference type="Gene3D" id="3.40.1010.10">
    <property type="entry name" value="Cobalt-precorrin-4 Transmethylase, Domain 1"/>
    <property type="match status" value="1"/>
</dbReference>
<gene>
    <name evidence="8" type="primary">yraL</name>
    <name evidence="6" type="synonym">rsmI</name>
    <name evidence="8" type="ORF">B273_1339</name>
</gene>
<protein>
    <recommendedName>
        <fullName evidence="6">Ribosomal RNA small subunit methyltransferase I</fullName>
        <ecNumber evidence="6">2.1.1.198</ecNumber>
    </recommendedName>
    <alternativeName>
        <fullName evidence="6">16S rRNA 2'-O-ribose C1402 methyltransferase</fullName>
    </alternativeName>
    <alternativeName>
        <fullName evidence="6">rRNA (cytidine-2'-O-)-methyltransferase RsmI</fullName>
    </alternativeName>
</protein>
<dbReference type="PATRIC" id="fig|1208365.4.peg.914"/>
<dbReference type="Gene3D" id="3.30.950.10">
    <property type="entry name" value="Methyltransferase, Cobalt-precorrin-4 Transmethylase, Domain 2"/>
    <property type="match status" value="1"/>
</dbReference>
<dbReference type="PANTHER" id="PTHR46111">
    <property type="entry name" value="RIBOSOMAL RNA SMALL SUBUNIT METHYLTRANSFERASE I"/>
    <property type="match status" value="1"/>
</dbReference>
<keyword evidence="1 6" id="KW-0963">Cytoplasm</keyword>
<keyword evidence="5 6" id="KW-0949">S-adenosyl-L-methionine</keyword>
<organism evidence="8 9">
    <name type="scientific">SAR86 cluster bacterium SAR86E</name>
    <dbReference type="NCBI Taxonomy" id="1208365"/>
    <lineage>
        <taxon>Bacteria</taxon>
        <taxon>Pseudomonadati</taxon>
        <taxon>Pseudomonadota</taxon>
        <taxon>Gammaproteobacteria</taxon>
        <taxon>SAR86 cluster</taxon>
    </lineage>
</organism>
<evidence type="ECO:0000259" key="7">
    <source>
        <dbReference type="Pfam" id="PF00590"/>
    </source>
</evidence>
<name>K6G587_9GAMM</name>
<dbReference type="PANTHER" id="PTHR46111:SF1">
    <property type="entry name" value="RIBOSOMAL RNA SMALL SUBUNIT METHYLTRANSFERASE I"/>
    <property type="match status" value="1"/>
</dbReference>
<dbReference type="NCBIfam" id="TIGR00096">
    <property type="entry name" value="16S rRNA (cytidine(1402)-2'-O)-methyltransferase"/>
    <property type="match status" value="1"/>
</dbReference>
<dbReference type="GO" id="GO:0005737">
    <property type="term" value="C:cytoplasm"/>
    <property type="evidence" value="ECO:0007669"/>
    <property type="project" value="UniProtKB-SubCell"/>
</dbReference>
<comment type="function">
    <text evidence="6">Catalyzes the 2'-O-methylation of the ribose of cytidine 1402 (C1402) in 16S rRNA.</text>
</comment>
<evidence type="ECO:0000313" key="8">
    <source>
        <dbReference type="EMBL" id="EKO36384.1"/>
    </source>
</evidence>
<evidence type="ECO:0000256" key="3">
    <source>
        <dbReference type="ARBA" id="ARBA00022603"/>
    </source>
</evidence>
<comment type="similarity">
    <text evidence="6">Belongs to the methyltransferase superfamily. RsmI family.</text>
</comment>
<proteinExistence type="inferred from homology"/>
<evidence type="ECO:0000313" key="9">
    <source>
        <dbReference type="Proteomes" id="UP000010310"/>
    </source>
</evidence>
<keyword evidence="9" id="KW-1185">Reference proteome</keyword>
<evidence type="ECO:0000256" key="2">
    <source>
        <dbReference type="ARBA" id="ARBA00022552"/>
    </source>
</evidence>
<keyword evidence="3 6" id="KW-0489">Methyltransferase</keyword>
<accession>K6G587</accession>
<dbReference type="SUPFAM" id="SSF53790">
    <property type="entry name" value="Tetrapyrrole methylase"/>
    <property type="match status" value="1"/>
</dbReference>
<comment type="catalytic activity">
    <reaction evidence="6">
        <text>cytidine(1402) in 16S rRNA + S-adenosyl-L-methionine = 2'-O-methylcytidine(1402) in 16S rRNA + S-adenosyl-L-homocysteine + H(+)</text>
        <dbReference type="Rhea" id="RHEA:42924"/>
        <dbReference type="Rhea" id="RHEA-COMP:10285"/>
        <dbReference type="Rhea" id="RHEA-COMP:10286"/>
        <dbReference type="ChEBI" id="CHEBI:15378"/>
        <dbReference type="ChEBI" id="CHEBI:57856"/>
        <dbReference type="ChEBI" id="CHEBI:59789"/>
        <dbReference type="ChEBI" id="CHEBI:74495"/>
        <dbReference type="ChEBI" id="CHEBI:82748"/>
        <dbReference type="EC" id="2.1.1.198"/>
    </reaction>
</comment>
<evidence type="ECO:0000256" key="1">
    <source>
        <dbReference type="ARBA" id="ARBA00022490"/>
    </source>
</evidence>
<dbReference type="EC" id="2.1.1.198" evidence="6"/>
<keyword evidence="4 6" id="KW-0808">Transferase</keyword>
<dbReference type="Pfam" id="PF00590">
    <property type="entry name" value="TP_methylase"/>
    <property type="match status" value="1"/>
</dbReference>
<reference evidence="8 9" key="1">
    <citation type="submission" date="2012-09" db="EMBL/GenBank/DDBJ databases">
        <authorList>
            <person name="Dupont C.L."/>
            <person name="Rusch D.B."/>
            <person name="Lombardo M.-J."/>
            <person name="Novotny M."/>
            <person name="Yee-Greenbaum J."/>
            <person name="Laskin R."/>
        </authorList>
    </citation>
    <scope>NUCLEOTIDE SEQUENCE [LARGE SCALE GENOMIC DNA]</scope>
    <source>
        <strain evidence="8">SAR86E</strain>
    </source>
</reference>
<dbReference type="CDD" id="cd11648">
    <property type="entry name" value="RsmI"/>
    <property type="match status" value="1"/>
</dbReference>
<comment type="caution">
    <text evidence="8">The sequence shown here is derived from an EMBL/GenBank/DDBJ whole genome shotgun (WGS) entry which is preliminary data.</text>
</comment>
<dbReference type="STRING" id="1208365.B273_1339"/>
<evidence type="ECO:0000256" key="6">
    <source>
        <dbReference type="HAMAP-Rule" id="MF_01877"/>
    </source>
</evidence>
<keyword evidence="2 6" id="KW-0698">rRNA processing</keyword>
<sequence>MLFLICTPIGNLNDFSLRSIITLQEADKIYAEDTRTAAKLFKFHDIKKKSVSFHEHNEVNLISEIMLSLCSGKNIAIVSDAGAPLISDPGYPLVQKCIENNIPYTVLPGPSSVINAVMLAGLPANKFLFHGFLPRKYDSKIKVAENLNGTGLTHIFFESAKRLEKTIEAFIEVLDSSTRAAVCKEMTKEHESIFRGSLYEIHMLLKNKKINLLGEFVVAIYSELSAKQDKNLDESFCKPFLDYLSPSDASKLIAKIVNLPKQDIYKYLVKISK</sequence>
<evidence type="ECO:0000256" key="4">
    <source>
        <dbReference type="ARBA" id="ARBA00022679"/>
    </source>
</evidence>
<dbReference type="InterPro" id="IPR008189">
    <property type="entry name" value="rRNA_ssu_MeTfrase_I"/>
</dbReference>
<dbReference type="EMBL" id="AMWX01000008">
    <property type="protein sequence ID" value="EKO36384.1"/>
    <property type="molecule type" value="Genomic_DNA"/>
</dbReference>
<dbReference type="InterPro" id="IPR035996">
    <property type="entry name" value="4pyrrol_Methylase_sf"/>
</dbReference>
<evidence type="ECO:0000256" key="5">
    <source>
        <dbReference type="ARBA" id="ARBA00022691"/>
    </source>
</evidence>
<dbReference type="InterPro" id="IPR018063">
    <property type="entry name" value="SAM_MeTrfase_RsmI_CS"/>
</dbReference>
<dbReference type="InterPro" id="IPR000878">
    <property type="entry name" value="4pyrrol_Mease"/>
</dbReference>
<dbReference type="GO" id="GO:0070677">
    <property type="term" value="F:rRNA (cytosine-2'-O-)-methyltransferase activity"/>
    <property type="evidence" value="ECO:0007669"/>
    <property type="project" value="UniProtKB-UniRule"/>
</dbReference>
<dbReference type="AlphaFoldDB" id="K6G587"/>
<dbReference type="PROSITE" id="PS01296">
    <property type="entry name" value="RSMI"/>
    <property type="match status" value="1"/>
</dbReference>
<dbReference type="Proteomes" id="UP000010310">
    <property type="component" value="Unassembled WGS sequence"/>
</dbReference>
<dbReference type="PIRSF" id="PIRSF005917">
    <property type="entry name" value="MTase_YraL"/>
    <property type="match status" value="1"/>
</dbReference>
<feature type="domain" description="Tetrapyrrole methylase" evidence="7">
    <location>
        <begin position="1"/>
        <end position="201"/>
    </location>
</feature>
<dbReference type="InterPro" id="IPR014777">
    <property type="entry name" value="4pyrrole_Mease_sub1"/>
</dbReference>
<dbReference type="HAMAP" id="MF_01877">
    <property type="entry name" value="16SrRNA_methyltr_I"/>
    <property type="match status" value="1"/>
</dbReference>
<comment type="subcellular location">
    <subcellularLocation>
        <location evidence="6">Cytoplasm</location>
    </subcellularLocation>
</comment>
<dbReference type="InterPro" id="IPR014776">
    <property type="entry name" value="4pyrrole_Mease_sub2"/>
</dbReference>